<feature type="transmembrane region" description="Helical" evidence="1">
    <location>
        <begin position="65"/>
        <end position="86"/>
    </location>
</feature>
<evidence type="ECO:0000313" key="3">
    <source>
        <dbReference type="Proteomes" id="UP001217485"/>
    </source>
</evidence>
<gene>
    <name evidence="2" type="ORF">POL72_41150</name>
</gene>
<evidence type="ECO:0000313" key="2">
    <source>
        <dbReference type="EMBL" id="MDC0684202.1"/>
    </source>
</evidence>
<reference evidence="2 3" key="1">
    <citation type="submission" date="2023-01" db="EMBL/GenBank/DDBJ databases">
        <title>Minimal conservation of predation-associated metabolite biosynthetic gene clusters underscores biosynthetic potential of Myxococcota including descriptions for ten novel species: Archangium lansinium sp. nov., Myxococcus landrumus sp. nov., Nannocystis bai.</title>
        <authorList>
            <person name="Ahearne A."/>
            <person name="Stevens C."/>
            <person name="Dowd S."/>
        </authorList>
    </citation>
    <scope>NUCLEOTIDE SEQUENCE [LARGE SCALE GENOMIC DNA]</scope>
    <source>
        <strain evidence="2 3">WIWO2</strain>
    </source>
</reference>
<comment type="caution">
    <text evidence="2">The sequence shown here is derived from an EMBL/GenBank/DDBJ whole genome shotgun (WGS) entry which is preliminary data.</text>
</comment>
<evidence type="ECO:0008006" key="4">
    <source>
        <dbReference type="Google" id="ProtNLM"/>
    </source>
</evidence>
<keyword evidence="1" id="KW-1133">Transmembrane helix</keyword>
<keyword evidence="3" id="KW-1185">Reference proteome</keyword>
<organism evidence="2 3">
    <name type="scientific">Sorangium atrum</name>
    <dbReference type="NCBI Taxonomy" id="2995308"/>
    <lineage>
        <taxon>Bacteria</taxon>
        <taxon>Pseudomonadati</taxon>
        <taxon>Myxococcota</taxon>
        <taxon>Polyangia</taxon>
        <taxon>Polyangiales</taxon>
        <taxon>Polyangiaceae</taxon>
        <taxon>Sorangium</taxon>
    </lineage>
</organism>
<keyword evidence="1" id="KW-0472">Membrane</keyword>
<dbReference type="Proteomes" id="UP001217485">
    <property type="component" value="Unassembled WGS sequence"/>
</dbReference>
<dbReference type="RefSeq" id="WP_272102326.1">
    <property type="nucleotide sequence ID" value="NZ_JAQNDK010000005.1"/>
</dbReference>
<dbReference type="EMBL" id="JAQNDK010000005">
    <property type="protein sequence ID" value="MDC0684202.1"/>
    <property type="molecule type" value="Genomic_DNA"/>
</dbReference>
<name>A0ABT5CGE1_9BACT</name>
<accession>A0ABT5CGE1</accession>
<protein>
    <recommendedName>
        <fullName evidence="4">Zinc ribbon domain-containing protein</fullName>
    </recommendedName>
</protein>
<evidence type="ECO:0000256" key="1">
    <source>
        <dbReference type="SAM" id="Phobius"/>
    </source>
</evidence>
<proteinExistence type="predicted"/>
<keyword evidence="1" id="KW-0812">Transmembrane</keyword>
<sequence length="354" mass="38954">MSPVNVYHCQRCIAPLEVPPGIRTIVCRYCGTHNELQRPGPPAAAPHPAAPPSRSLAAAAPSRTLAAILIGVAIAVAMIVSVAILAPRRVRVPGALRGPLDLEWSNERKFVVKSDEALYGEVSIFEGTYQITFHGFPQGTRWKVAEKSGRIESDIYDIIKLDNVEGQLGRIPVARYRDTLLGPKAKLEIELPSGQAASIELRQADAAMSLLSVLDRVKNGPVLFEGEPKQEGDLSSVLLLETASMKLFGQAVLLQDVDLVAFTRRLPEIKGRKTCTGYKDRAGEPLPDLTIRFKETEATVLDRRTGAVVQKKVFPPDEECPMFRVSIGDDREREQDSYPPTRDIESWLSALVQR</sequence>